<dbReference type="CDD" id="cd13143">
    <property type="entry name" value="MATE_MepA_like"/>
    <property type="match status" value="1"/>
</dbReference>
<gene>
    <name evidence="11" type="ORF">HXK21_06550</name>
</gene>
<dbReference type="EMBL" id="JABZGR010000019">
    <property type="protein sequence ID" value="MBF0970685.1"/>
    <property type="molecule type" value="Genomic_DNA"/>
</dbReference>
<feature type="transmembrane region" description="Helical" evidence="10">
    <location>
        <begin position="193"/>
        <end position="213"/>
    </location>
</feature>
<dbReference type="InterPro" id="IPR002528">
    <property type="entry name" value="MATE_fam"/>
</dbReference>
<dbReference type="PANTHER" id="PTHR43823">
    <property type="entry name" value="SPORULATION PROTEIN YKVU"/>
    <property type="match status" value="1"/>
</dbReference>
<dbReference type="PIRSF" id="PIRSF006603">
    <property type="entry name" value="DinF"/>
    <property type="match status" value="1"/>
</dbReference>
<keyword evidence="8 10" id="KW-0472">Membrane</keyword>
<evidence type="ECO:0000256" key="3">
    <source>
        <dbReference type="ARBA" id="ARBA00022106"/>
    </source>
</evidence>
<dbReference type="GO" id="GO:0005886">
    <property type="term" value="C:plasma membrane"/>
    <property type="evidence" value="ECO:0007669"/>
    <property type="project" value="UniProtKB-SubCell"/>
</dbReference>
<evidence type="ECO:0000256" key="5">
    <source>
        <dbReference type="ARBA" id="ARBA00022475"/>
    </source>
</evidence>
<keyword evidence="7 10" id="KW-1133">Transmembrane helix</keyword>
<proteinExistence type="inferred from homology"/>
<evidence type="ECO:0000256" key="6">
    <source>
        <dbReference type="ARBA" id="ARBA00022692"/>
    </source>
</evidence>
<evidence type="ECO:0000256" key="4">
    <source>
        <dbReference type="ARBA" id="ARBA00022448"/>
    </source>
</evidence>
<accession>A0A929RWQ4</accession>
<keyword evidence="4" id="KW-0813">Transport</keyword>
<evidence type="ECO:0000256" key="9">
    <source>
        <dbReference type="ARBA" id="ARBA00023251"/>
    </source>
</evidence>
<evidence type="ECO:0000256" key="8">
    <source>
        <dbReference type="ARBA" id="ARBA00023136"/>
    </source>
</evidence>
<protein>
    <recommendedName>
        <fullName evidence="3">Multidrug export protein MepA</fullName>
    </recommendedName>
</protein>
<dbReference type="InterPro" id="IPR048279">
    <property type="entry name" value="MdtK-like"/>
</dbReference>
<keyword evidence="5" id="KW-1003">Cell membrane</keyword>
<feature type="transmembrane region" description="Helical" evidence="10">
    <location>
        <begin position="259"/>
        <end position="284"/>
    </location>
</feature>
<comment type="similarity">
    <text evidence="2">Belongs to the multi antimicrobial extrusion (MATE) (TC 2.A.66.1) family. MepA subfamily.</text>
</comment>
<feature type="transmembrane region" description="Helical" evidence="10">
    <location>
        <begin position="44"/>
        <end position="68"/>
    </location>
</feature>
<dbReference type="InterPro" id="IPR051327">
    <property type="entry name" value="MATE_MepA_subfamily"/>
</dbReference>
<comment type="caution">
    <text evidence="11">The sequence shown here is derived from an EMBL/GenBank/DDBJ whole genome shotgun (WGS) entry which is preliminary data.</text>
</comment>
<dbReference type="RefSeq" id="WP_303764277.1">
    <property type="nucleotide sequence ID" value="NZ_JABZGR010000019.1"/>
</dbReference>
<dbReference type="AlphaFoldDB" id="A0A929RWQ4"/>
<keyword evidence="6 10" id="KW-0812">Transmembrane</keyword>
<name>A0A929RWQ4_9BACT</name>
<organism evidence="11 12">
    <name type="scientific">Alloprevotella tannerae</name>
    <dbReference type="NCBI Taxonomy" id="76122"/>
    <lineage>
        <taxon>Bacteria</taxon>
        <taxon>Pseudomonadati</taxon>
        <taxon>Bacteroidota</taxon>
        <taxon>Bacteroidia</taxon>
        <taxon>Bacteroidales</taxon>
        <taxon>Prevotellaceae</taxon>
        <taxon>Alloprevotella</taxon>
    </lineage>
</organism>
<reference evidence="11" key="1">
    <citation type="submission" date="2020-04" db="EMBL/GenBank/DDBJ databases">
        <title>Deep metagenomics examines the oral microbiome during advanced dental caries in children, revealing novel taxa and co-occurrences with host molecules.</title>
        <authorList>
            <person name="Baker J.L."/>
            <person name="Morton J.T."/>
            <person name="Dinis M."/>
            <person name="Alvarez R."/>
            <person name="Tran N.C."/>
            <person name="Knight R."/>
            <person name="Edlund A."/>
        </authorList>
    </citation>
    <scope>NUCLEOTIDE SEQUENCE</scope>
    <source>
        <strain evidence="11">JCVI_34_bin.1</strain>
    </source>
</reference>
<keyword evidence="9" id="KW-0046">Antibiotic resistance</keyword>
<evidence type="ECO:0000256" key="2">
    <source>
        <dbReference type="ARBA" id="ARBA00008417"/>
    </source>
</evidence>
<dbReference type="NCBIfam" id="TIGR00797">
    <property type="entry name" value="matE"/>
    <property type="match status" value="1"/>
</dbReference>
<sequence>MKDQSQTTETQPAAPENKLEVGEAGKMRLNELGEKSIGRLLLQYALPAITAMAASSLYNIIDGIFIGQGVGPEAIMGLALTGPLMALGAAFGAMVGVGGATLMSVRLGQKDYRMAQDILGNVLFMNVVMGLGLGILLQVFLTPILRFFGASDVTIGPAHDFMTVILCGNVITHLYLGMNALLRSTNRPRQAMFSTIGTVVANCMLAPLFIFVFHWGIRGAAAATVCAQFLMLCRQFYLFTDKTNIIHFRFERPNISLRIIFKALTIGLPQFLINFCACLVAIIITRSMTLYGAETGAGGDVAVGSYGIANRLILFAVMLTIGLNQGMQPIAGFNYGAKRYDRLIEVLKKAGLFATVITFLSFCIYFFFATPLVTLFAKGSPQLIKEAAHGLRIMTFTFPLVGIQIITTAFLQSIGQTGKSIFLSLTRQLLFLVPLLFLLPRLFDNPVDGVWYAMPVADTLAFLIAIVLQVLQVKKFKRILAEKTITQ</sequence>
<dbReference type="Pfam" id="PF01554">
    <property type="entry name" value="MatE"/>
    <property type="match status" value="2"/>
</dbReference>
<dbReference type="GO" id="GO:0015297">
    <property type="term" value="F:antiporter activity"/>
    <property type="evidence" value="ECO:0007669"/>
    <property type="project" value="InterPro"/>
</dbReference>
<evidence type="ECO:0000313" key="11">
    <source>
        <dbReference type="EMBL" id="MBF0970685.1"/>
    </source>
</evidence>
<feature type="transmembrane region" description="Helical" evidence="10">
    <location>
        <begin position="393"/>
        <end position="414"/>
    </location>
</feature>
<evidence type="ECO:0000313" key="12">
    <source>
        <dbReference type="Proteomes" id="UP000704068"/>
    </source>
</evidence>
<feature type="transmembrane region" description="Helical" evidence="10">
    <location>
        <begin position="421"/>
        <end position="443"/>
    </location>
</feature>
<dbReference type="GO" id="GO:0046677">
    <property type="term" value="P:response to antibiotic"/>
    <property type="evidence" value="ECO:0007669"/>
    <property type="project" value="UniProtKB-KW"/>
</dbReference>
<feature type="transmembrane region" description="Helical" evidence="10">
    <location>
        <begin position="352"/>
        <end position="373"/>
    </location>
</feature>
<feature type="transmembrane region" description="Helical" evidence="10">
    <location>
        <begin position="449"/>
        <end position="471"/>
    </location>
</feature>
<comment type="subcellular location">
    <subcellularLocation>
        <location evidence="1">Cell membrane</location>
        <topology evidence="1">Multi-pass membrane protein</topology>
    </subcellularLocation>
</comment>
<feature type="transmembrane region" description="Helical" evidence="10">
    <location>
        <begin position="219"/>
        <end position="239"/>
    </location>
</feature>
<dbReference type="InterPro" id="IPR045070">
    <property type="entry name" value="MATE_MepA-like"/>
</dbReference>
<dbReference type="Proteomes" id="UP000704068">
    <property type="component" value="Unassembled WGS sequence"/>
</dbReference>
<feature type="transmembrane region" description="Helical" evidence="10">
    <location>
        <begin position="118"/>
        <end position="141"/>
    </location>
</feature>
<feature type="transmembrane region" description="Helical" evidence="10">
    <location>
        <begin position="304"/>
        <end position="323"/>
    </location>
</feature>
<evidence type="ECO:0000256" key="7">
    <source>
        <dbReference type="ARBA" id="ARBA00022989"/>
    </source>
</evidence>
<dbReference type="GO" id="GO:0042910">
    <property type="term" value="F:xenobiotic transmembrane transporter activity"/>
    <property type="evidence" value="ECO:0007669"/>
    <property type="project" value="InterPro"/>
</dbReference>
<dbReference type="PANTHER" id="PTHR43823:SF3">
    <property type="entry name" value="MULTIDRUG EXPORT PROTEIN MEPA"/>
    <property type="match status" value="1"/>
</dbReference>
<evidence type="ECO:0000256" key="10">
    <source>
        <dbReference type="SAM" id="Phobius"/>
    </source>
</evidence>
<feature type="transmembrane region" description="Helical" evidence="10">
    <location>
        <begin position="74"/>
        <end position="97"/>
    </location>
</feature>
<evidence type="ECO:0000256" key="1">
    <source>
        <dbReference type="ARBA" id="ARBA00004651"/>
    </source>
</evidence>
<feature type="transmembrane region" description="Helical" evidence="10">
    <location>
        <begin position="161"/>
        <end position="181"/>
    </location>
</feature>